<name>A0A8B0SRT1_KLEPN</name>
<geneLocation type="plasmid" evidence="1">
    <name>p17-15-vir-like</name>
</geneLocation>
<keyword evidence="1" id="KW-0614">Plasmid</keyword>
<protein>
    <submittedName>
        <fullName evidence="1">Uncharacterized protein</fullName>
    </submittedName>
</protein>
<reference evidence="1" key="1">
    <citation type="submission" date="2020-01" db="EMBL/GenBank/DDBJ databases">
        <authorList>
            <person name="Qin S."/>
        </authorList>
    </citation>
    <scope>NUCLEOTIDE SEQUENCE</scope>
    <source>
        <strain evidence="1">CVir17-16-YZ6g</strain>
        <plasmid evidence="1">p17-15-vir-like</plasmid>
    </source>
</reference>
<accession>A0A8B0SRT1</accession>
<evidence type="ECO:0000313" key="1">
    <source>
        <dbReference type="EMBL" id="QTX13916.1"/>
    </source>
</evidence>
<organism evidence="1">
    <name type="scientific">Klebsiella pneumoniae</name>
    <dbReference type="NCBI Taxonomy" id="573"/>
    <lineage>
        <taxon>Bacteria</taxon>
        <taxon>Pseudomonadati</taxon>
        <taxon>Pseudomonadota</taxon>
        <taxon>Gammaproteobacteria</taxon>
        <taxon>Enterobacterales</taxon>
        <taxon>Enterobacteriaceae</taxon>
        <taxon>Klebsiella/Raoultella group</taxon>
        <taxon>Klebsiella</taxon>
        <taxon>Klebsiella pneumoniae complex</taxon>
    </lineage>
</organism>
<sequence length="51" mass="5892">MGTLFTPGRQKEIQIDLGTGENSTVPIFHSRKRFYRGKQFHNRISANQVTK</sequence>
<dbReference type="AlphaFoldDB" id="A0A8B0SRT1"/>
<proteinExistence type="predicted"/>
<dbReference type="EMBL" id="MN956836">
    <property type="protein sequence ID" value="QTX13916.1"/>
    <property type="molecule type" value="Genomic_DNA"/>
</dbReference>